<comment type="caution">
    <text evidence="5">The sequence shown here is derived from an EMBL/GenBank/DDBJ whole genome shotgun (WGS) entry which is preliminary data.</text>
</comment>
<keyword evidence="1" id="KW-0880">Kelch repeat</keyword>
<dbReference type="InterPro" id="IPR015915">
    <property type="entry name" value="Kelch-typ_b-propeller"/>
</dbReference>
<dbReference type="Proteomes" id="UP000234857">
    <property type="component" value="Unassembled WGS sequence"/>
</dbReference>
<keyword evidence="3" id="KW-1133">Transmembrane helix</keyword>
<dbReference type="InterPro" id="IPR003961">
    <property type="entry name" value="FN3_dom"/>
</dbReference>
<dbReference type="SUPFAM" id="SSF117281">
    <property type="entry name" value="Kelch motif"/>
    <property type="match status" value="1"/>
</dbReference>
<feature type="transmembrane region" description="Helical" evidence="3">
    <location>
        <begin position="7"/>
        <end position="24"/>
    </location>
</feature>
<keyword evidence="3" id="KW-0472">Membrane</keyword>
<evidence type="ECO:0000256" key="2">
    <source>
        <dbReference type="ARBA" id="ARBA00022737"/>
    </source>
</evidence>
<evidence type="ECO:0000256" key="1">
    <source>
        <dbReference type="ARBA" id="ARBA00022441"/>
    </source>
</evidence>
<feature type="domain" description="Fibronectin type-III" evidence="4">
    <location>
        <begin position="303"/>
        <end position="391"/>
    </location>
</feature>
<dbReference type="InterPro" id="IPR013783">
    <property type="entry name" value="Ig-like_fold"/>
</dbReference>
<evidence type="ECO:0000313" key="5">
    <source>
        <dbReference type="EMBL" id="PLX17254.1"/>
    </source>
</evidence>
<dbReference type="InterPro" id="IPR036116">
    <property type="entry name" value="FN3_sf"/>
</dbReference>
<dbReference type="Pfam" id="PF18998">
    <property type="entry name" value="Flg_new_2"/>
    <property type="match status" value="3"/>
</dbReference>
<gene>
    <name evidence="5" type="ORF">C0601_08085</name>
</gene>
<dbReference type="SUPFAM" id="SSF49265">
    <property type="entry name" value="Fibronectin type III"/>
    <property type="match status" value="1"/>
</dbReference>
<evidence type="ECO:0000259" key="4">
    <source>
        <dbReference type="PROSITE" id="PS50853"/>
    </source>
</evidence>
<keyword evidence="3" id="KW-0812">Transmembrane</keyword>
<organism evidence="5 6">
    <name type="scientific">Muiribacterium halophilum</name>
    <dbReference type="NCBI Taxonomy" id="2053465"/>
    <lineage>
        <taxon>Bacteria</taxon>
        <taxon>Candidatus Muiribacteriota</taxon>
        <taxon>Candidatus Muiribacteriia</taxon>
        <taxon>Candidatus Muiribacteriales</taxon>
        <taxon>Candidatus Muiribacteriaceae</taxon>
        <taxon>Candidatus Muiribacterium</taxon>
    </lineage>
</organism>
<protein>
    <recommendedName>
        <fullName evidence="4">Fibronectin type-III domain-containing protein</fullName>
    </recommendedName>
</protein>
<dbReference type="SMART" id="SM00060">
    <property type="entry name" value="FN3"/>
    <property type="match status" value="1"/>
</dbReference>
<dbReference type="PANTHER" id="PTHR46376">
    <property type="entry name" value="LEUCINE-ZIPPER-LIKE TRANSCRIPTIONAL REGULATOR 1"/>
    <property type="match status" value="1"/>
</dbReference>
<dbReference type="InterPro" id="IPR051568">
    <property type="entry name" value="LZTR1/Attractin"/>
</dbReference>
<dbReference type="CDD" id="cd00063">
    <property type="entry name" value="FN3"/>
    <property type="match status" value="1"/>
</dbReference>
<proteinExistence type="predicted"/>
<dbReference type="EMBL" id="PKTG01000092">
    <property type="protein sequence ID" value="PLX17254.1"/>
    <property type="molecule type" value="Genomic_DNA"/>
</dbReference>
<dbReference type="Gene3D" id="2.60.40.1120">
    <property type="entry name" value="Carboxypeptidase-like, regulatory domain"/>
    <property type="match status" value="1"/>
</dbReference>
<sequence>MRTKKNIQISIICSLFIILFIYIGCGSGSGVDKIYYPVTSELAGEVFFEGQNLQDVKVSAQKKTVKINTNTFNTGEFKFVDIISGENTVEIKKEGYYIKEQKVDIVPGKSNKIEVELEKISENAKLLSIESNLNEIELEKDIEVSMDIFEFTGIFEDGRKGIISKNDLQKSFNGGEISSENILPKENEGFYNLKFYKDSAECNIRVKIEEVAEIEKANIDATINVYSEGAFKLDVSKYAKAETDNFIVLTDEKNKISGSLEDDYILSGFNNGSTKTISILSLEESGKTRFQDKFSLTEGVGDKPSNITGLTIIDTQETSVSLDWNKSFNSKEYVITLYKDLIKEEEFTQSSTEITIQNISVGEDYIIEIYAENDFGKSLESSINLMLIGNTKFTLTVNSGANGSASDQTGEDSYYPGSDINILAIPDTGYRFLNWSGDTDYVGDINLANTTIRMPASNVNIQANFEVDTAQTYILTVNSGANGSASDDTGTGPYNVEATVNISATPDAGYKFVNWTGDTTNIGDVNSVNTTITMPVSNTTIQANFEVDTAQTYTLTVNSGANGSASDDTGAGPYSVEETVNISATPDAGYRFVNWTGDTTNIVDVNSANTTIIMEATNTTVQANFETIPGTFWTEATANTGFTGRWGQTSIVYENKIWIIGGNDGAALKKDVWYSEDGINWTQATANANFSGRNGPKGLVYDNKMWIIGGYDGSAKNDVWYSEDGINWTQATASAAFSARYYFSALVYDNKMWVIGGTDGSDRNDVWYSEDGATWTQATANAGFSAREFFTALVYDNKMWVIGGWAGAAANDVWYSEDGVNWTQATASANFSGRWGPEGTVHDNKMFVIGGNDGSNKNDVWYSEDGINWTEATDNSGFSARYGHSCLSFDDKVWVISGGNKNDAWYSE</sequence>
<dbReference type="PROSITE" id="PS50853">
    <property type="entry name" value="FN3"/>
    <property type="match status" value="1"/>
</dbReference>
<evidence type="ECO:0000256" key="3">
    <source>
        <dbReference type="SAM" id="Phobius"/>
    </source>
</evidence>
<reference evidence="5 6" key="1">
    <citation type="submission" date="2017-11" db="EMBL/GenBank/DDBJ databases">
        <title>Genome-resolved metagenomics identifies genetic mobility, metabolic interactions, and unexpected diversity in perchlorate-reducing communities.</title>
        <authorList>
            <person name="Barnum T.P."/>
            <person name="Figueroa I.A."/>
            <person name="Carlstrom C.I."/>
            <person name="Lucas L.N."/>
            <person name="Engelbrektson A.L."/>
            <person name="Coates J.D."/>
        </authorList>
    </citation>
    <scope>NUCLEOTIDE SEQUENCE [LARGE SCALE GENOMIC DNA]</scope>
    <source>
        <strain evidence="5">BM706</strain>
    </source>
</reference>
<dbReference type="Gene3D" id="2.60.40.10">
    <property type="entry name" value="Immunoglobulins"/>
    <property type="match status" value="1"/>
</dbReference>
<evidence type="ECO:0000313" key="6">
    <source>
        <dbReference type="Proteomes" id="UP000234857"/>
    </source>
</evidence>
<dbReference type="InterPro" id="IPR044060">
    <property type="entry name" value="Bacterial_rp_domain"/>
</dbReference>
<dbReference type="Pfam" id="PF24681">
    <property type="entry name" value="Kelch_KLHDC2_KLHL20_DRC7"/>
    <property type="match status" value="1"/>
</dbReference>
<dbReference type="Gene3D" id="2.120.10.80">
    <property type="entry name" value="Kelch-type beta propeller"/>
    <property type="match status" value="2"/>
</dbReference>
<dbReference type="AlphaFoldDB" id="A0A2N5ZF32"/>
<dbReference type="Pfam" id="PF00041">
    <property type="entry name" value="fn3"/>
    <property type="match status" value="1"/>
</dbReference>
<keyword evidence="2" id="KW-0677">Repeat</keyword>
<accession>A0A2N5ZF32</accession>
<name>A0A2N5ZF32_MUIH1</name>
<dbReference type="PANTHER" id="PTHR46376:SF1">
    <property type="entry name" value="LEUCINE-ZIPPER-LIKE TRANSCRIPTIONAL REGULATOR 1"/>
    <property type="match status" value="1"/>
</dbReference>